<dbReference type="InterPro" id="IPR000731">
    <property type="entry name" value="SSD"/>
</dbReference>
<keyword evidence="5 7" id="KW-1133">Transmembrane helix</keyword>
<name>A0A6L7GQ22_9ACTN</name>
<feature type="transmembrane region" description="Helical" evidence="7">
    <location>
        <begin position="315"/>
        <end position="343"/>
    </location>
</feature>
<keyword evidence="10" id="KW-1185">Reference proteome</keyword>
<feature type="domain" description="SSD" evidence="8">
    <location>
        <begin position="551"/>
        <end position="680"/>
    </location>
</feature>
<keyword evidence="4 7" id="KW-0812">Transmembrane</keyword>
<keyword evidence="6 7" id="KW-0472">Membrane</keyword>
<proteinExistence type="inferred from homology"/>
<organism evidence="9 10">
    <name type="scientific">Gordonia mangrovi</name>
    <dbReference type="NCBI Taxonomy" id="2665643"/>
    <lineage>
        <taxon>Bacteria</taxon>
        <taxon>Bacillati</taxon>
        <taxon>Actinomycetota</taxon>
        <taxon>Actinomycetes</taxon>
        <taxon>Mycobacteriales</taxon>
        <taxon>Gordoniaceae</taxon>
        <taxon>Gordonia</taxon>
    </lineage>
</organism>
<evidence type="ECO:0000256" key="2">
    <source>
        <dbReference type="ARBA" id="ARBA00010157"/>
    </source>
</evidence>
<dbReference type="GO" id="GO:0005886">
    <property type="term" value="C:plasma membrane"/>
    <property type="evidence" value="ECO:0007669"/>
    <property type="project" value="UniProtKB-SubCell"/>
</dbReference>
<feature type="transmembrane region" description="Helical" evidence="7">
    <location>
        <begin position="238"/>
        <end position="261"/>
    </location>
</feature>
<evidence type="ECO:0000259" key="8">
    <source>
        <dbReference type="PROSITE" id="PS50156"/>
    </source>
</evidence>
<evidence type="ECO:0000256" key="3">
    <source>
        <dbReference type="ARBA" id="ARBA00022475"/>
    </source>
</evidence>
<feature type="transmembrane region" description="Helical" evidence="7">
    <location>
        <begin position="630"/>
        <end position="649"/>
    </location>
</feature>
<dbReference type="PROSITE" id="PS50156">
    <property type="entry name" value="SSD"/>
    <property type="match status" value="2"/>
</dbReference>
<evidence type="ECO:0000313" key="9">
    <source>
        <dbReference type="EMBL" id="MXP21976.1"/>
    </source>
</evidence>
<protein>
    <submittedName>
        <fullName evidence="9">MMPL family transporter</fullName>
    </submittedName>
</protein>
<dbReference type="PANTHER" id="PTHR33406:SF6">
    <property type="entry name" value="MEMBRANE PROTEIN YDGH-RELATED"/>
    <property type="match status" value="1"/>
</dbReference>
<dbReference type="Pfam" id="PF03176">
    <property type="entry name" value="MMPL"/>
    <property type="match status" value="2"/>
</dbReference>
<evidence type="ECO:0000256" key="6">
    <source>
        <dbReference type="ARBA" id="ARBA00023136"/>
    </source>
</evidence>
<dbReference type="PANTHER" id="PTHR33406">
    <property type="entry name" value="MEMBRANE PROTEIN MJ1562-RELATED"/>
    <property type="match status" value="1"/>
</dbReference>
<feature type="transmembrane region" description="Helical" evidence="7">
    <location>
        <begin position="205"/>
        <end position="226"/>
    </location>
</feature>
<dbReference type="InterPro" id="IPR004869">
    <property type="entry name" value="MMPL_dom"/>
</dbReference>
<dbReference type="SUPFAM" id="SSF82866">
    <property type="entry name" value="Multidrug efflux transporter AcrB transmembrane domain"/>
    <property type="match status" value="2"/>
</dbReference>
<feature type="transmembrane region" description="Helical" evidence="7">
    <location>
        <begin position="182"/>
        <end position="199"/>
    </location>
</feature>
<feature type="transmembrane region" description="Helical" evidence="7">
    <location>
        <begin position="655"/>
        <end position="681"/>
    </location>
</feature>
<feature type="transmembrane region" description="Helical" evidence="7">
    <location>
        <begin position="525"/>
        <end position="544"/>
    </location>
</feature>
<dbReference type="Proteomes" id="UP000475545">
    <property type="component" value="Unassembled WGS sequence"/>
</dbReference>
<dbReference type="Gene3D" id="1.20.1640.10">
    <property type="entry name" value="Multidrug efflux transporter AcrB transmembrane domain"/>
    <property type="match status" value="2"/>
</dbReference>
<comment type="caution">
    <text evidence="9">The sequence shown here is derived from an EMBL/GenBank/DDBJ whole genome shotgun (WGS) entry which is preliminary data.</text>
</comment>
<keyword evidence="3" id="KW-1003">Cell membrane</keyword>
<feature type="transmembrane region" description="Helical" evidence="7">
    <location>
        <begin position="550"/>
        <end position="573"/>
    </location>
</feature>
<dbReference type="AlphaFoldDB" id="A0A6L7GQ22"/>
<accession>A0A6L7GQ22</accession>
<dbReference type="InterPro" id="IPR050545">
    <property type="entry name" value="Mycobact_MmpL"/>
</dbReference>
<sequence length="711" mass="73786">MFAALARVVVAHPWRVVGLWVIAALAIILFSPNLSDHTTGNQQDFLPSSFESVDAQDIGNQYFPATAGATGTVVVSRIDGGQLTPTDQQTALGLATTLSNDQIAGVTAVTAGPQSVAPDGKVVAIQVAFAGQPGEPDVNDAVPAVREAASSALQNTDLTSGLTGNAAILVDSNAAYTTAERIISIATVIVILTTLGILFRSPLIAILPVLVIGVVFLAVRGATAWATQIFDFEVSTTLDAILVVVLFGVGTDYTVFLLFRYREQLRDGQDRLEGLVTATGAVGRVIASSALTVIGAFAALFFARLGSLNSLAPGLIIAVAIMLITALTLMPAVIAILSKVMFWPFGPGREPQRSVFGTLGRGVAHRPVITALLIGALLIVLAVFSSGYKATYDTLGEMPSDTPSQQAFDTLAASMPPGDLSPTQVYVKATGPIPQNELATLTTNLEGVAGVAAVTPPRVSQDGTAAVVNVVLDTSPFSTQALDTIDDSLRPAAHSSVPGAVVAVGGQTATLADVRSQLHSDTRHVFPVAVVIVWVILGALLLALVAPLNLIVSVFVTFAATLGTLVIVFQYLLDFVGIDFSTPIVLYLFVVAIGTDYNILMAERVREAFVAGQSPRDAARIAITKNGQTAAAAGVILALTFASLTLTGLKNLAELGAGVAIGVVLASCVMAPMLVPALSVIQRGAFWWPTRQSATGTAAGRRVDDDAHPSR</sequence>
<evidence type="ECO:0000256" key="1">
    <source>
        <dbReference type="ARBA" id="ARBA00004651"/>
    </source>
</evidence>
<evidence type="ECO:0000313" key="10">
    <source>
        <dbReference type="Proteomes" id="UP000475545"/>
    </source>
</evidence>
<evidence type="ECO:0000256" key="7">
    <source>
        <dbReference type="SAM" id="Phobius"/>
    </source>
</evidence>
<feature type="domain" description="SSD" evidence="8">
    <location>
        <begin position="182"/>
        <end position="336"/>
    </location>
</feature>
<feature type="transmembrane region" description="Helical" evidence="7">
    <location>
        <begin position="281"/>
        <end position="303"/>
    </location>
</feature>
<gene>
    <name evidence="9" type="ORF">GIY30_11515</name>
</gene>
<evidence type="ECO:0000256" key="5">
    <source>
        <dbReference type="ARBA" id="ARBA00022989"/>
    </source>
</evidence>
<evidence type="ECO:0000256" key="4">
    <source>
        <dbReference type="ARBA" id="ARBA00022692"/>
    </source>
</evidence>
<reference evidence="9 10" key="1">
    <citation type="submission" date="2019-11" db="EMBL/GenBank/DDBJ databases">
        <title>Gordonia sp. nov., a novel actinobacterium isolated from mangrove soil in Hainan.</title>
        <authorList>
            <person name="Huang X."/>
            <person name="Xie Y."/>
            <person name="Chu X."/>
            <person name="Xiao K."/>
        </authorList>
    </citation>
    <scope>NUCLEOTIDE SEQUENCE [LARGE SCALE GENOMIC DNA]</scope>
    <source>
        <strain evidence="9 10">HNM0687</strain>
    </source>
</reference>
<feature type="transmembrane region" description="Helical" evidence="7">
    <location>
        <begin position="12"/>
        <end position="30"/>
    </location>
</feature>
<dbReference type="RefSeq" id="WP_160902098.1">
    <property type="nucleotide sequence ID" value="NZ_CP102850.1"/>
</dbReference>
<comment type="subcellular location">
    <subcellularLocation>
        <location evidence="1">Cell membrane</location>
        <topology evidence="1">Multi-pass membrane protein</topology>
    </subcellularLocation>
</comment>
<feature type="transmembrane region" description="Helical" evidence="7">
    <location>
        <begin position="363"/>
        <end position="384"/>
    </location>
</feature>
<dbReference type="EMBL" id="WMBR01000002">
    <property type="protein sequence ID" value="MXP21976.1"/>
    <property type="molecule type" value="Genomic_DNA"/>
</dbReference>
<comment type="similarity">
    <text evidence="2">Belongs to the resistance-nodulation-cell division (RND) (TC 2.A.6) family. MmpL subfamily.</text>
</comment>